<comment type="caution">
    <text evidence="2">The sequence shown here is derived from an EMBL/GenBank/DDBJ whole genome shotgun (WGS) entry which is preliminary data.</text>
</comment>
<dbReference type="Proteomes" id="UP001267344">
    <property type="component" value="Unassembled WGS sequence"/>
</dbReference>
<evidence type="ECO:0000313" key="3">
    <source>
        <dbReference type="Proteomes" id="UP001267344"/>
    </source>
</evidence>
<gene>
    <name evidence="2" type="ORF">QJV39_09610</name>
</gene>
<dbReference type="EMBL" id="JASBAG010000002">
    <property type="protein sequence ID" value="MDT0096970.1"/>
    <property type="molecule type" value="Genomic_DNA"/>
</dbReference>
<reference evidence="2 3" key="1">
    <citation type="submission" date="2023-05" db="EMBL/GenBank/DDBJ databases">
        <title>A Combination of Whole Genome Sequencing and Metagenomics Reveals Diversity of Listeria spp. in Soil Collected from the Nantahala National Forest.</title>
        <authorList>
            <person name="Wang J."/>
            <person name="Schamp C.N."/>
            <person name="Hudson L.K."/>
            <person name="Chaggar H.K."/>
            <person name="Bryan D.W."/>
            <person name="Radosevich M."/>
            <person name="Denes T.G."/>
        </authorList>
    </citation>
    <scope>NUCLEOTIDE SEQUENCE [LARGE SCALE GENOMIC DNA]</scope>
    <source>
        <strain evidence="2 3">UTK S2-0009</strain>
    </source>
</reference>
<dbReference type="RefSeq" id="WP_311175251.1">
    <property type="nucleotide sequence ID" value="NZ_CP156021.1"/>
</dbReference>
<proteinExistence type="predicted"/>
<keyword evidence="3" id="KW-1185">Reference proteome</keyword>
<accession>A0ABU2IFZ7</accession>
<evidence type="ECO:0000256" key="1">
    <source>
        <dbReference type="SAM" id="Phobius"/>
    </source>
</evidence>
<feature type="transmembrane region" description="Helical" evidence="1">
    <location>
        <begin position="12"/>
        <end position="33"/>
    </location>
</feature>
<keyword evidence="1" id="KW-0472">Membrane</keyword>
<evidence type="ECO:0000313" key="2">
    <source>
        <dbReference type="EMBL" id="MDT0096970.1"/>
    </source>
</evidence>
<protein>
    <submittedName>
        <fullName evidence="2">Uncharacterized protein</fullName>
    </submittedName>
</protein>
<organism evidence="2 3">
    <name type="scientific">Listeria swaminathanii</name>
    <dbReference type="NCBI Taxonomy" id="2713501"/>
    <lineage>
        <taxon>Bacteria</taxon>
        <taxon>Bacillati</taxon>
        <taxon>Bacillota</taxon>
        <taxon>Bacilli</taxon>
        <taxon>Bacillales</taxon>
        <taxon>Listeriaceae</taxon>
        <taxon>Listeria</taxon>
    </lineage>
</organism>
<keyword evidence="1" id="KW-0812">Transmembrane</keyword>
<sequence length="101" mass="12331">MAISIQKQETIVMFFLSFLTSSQKIYIYLLAFFKNNSKISYRIEFYLDESFIFTNVIFMGIRPYHGYNDFWCIHLPIEWQLVRHLFRHQNHYLFSFISLAV</sequence>
<name>A0ABU2IFZ7_9LIST</name>
<dbReference type="GeneID" id="93240167"/>
<keyword evidence="1" id="KW-1133">Transmembrane helix</keyword>